<dbReference type="Proteomes" id="UP001526246">
    <property type="component" value="Unassembled WGS sequence"/>
</dbReference>
<dbReference type="RefSeq" id="WP_264883028.1">
    <property type="nucleotide sequence ID" value="NZ_JAPDOB010000002.1"/>
</dbReference>
<accession>A0ABT3JGS6</accession>
<gene>
    <name evidence="2" type="ORF">OMW55_10685</name>
</gene>
<comment type="caution">
    <text evidence="2">The sequence shown here is derived from an EMBL/GenBank/DDBJ whole genome shotgun (WGS) entry which is preliminary data.</text>
</comment>
<feature type="region of interest" description="Disordered" evidence="1">
    <location>
        <begin position="65"/>
        <end position="100"/>
    </location>
</feature>
<evidence type="ECO:0000313" key="2">
    <source>
        <dbReference type="EMBL" id="MCW3798267.1"/>
    </source>
</evidence>
<keyword evidence="3" id="KW-1185">Reference proteome</keyword>
<evidence type="ECO:0000256" key="1">
    <source>
        <dbReference type="SAM" id="MobiDB-lite"/>
    </source>
</evidence>
<organism evidence="2 3">
    <name type="scientific">Sphingomonas arvum</name>
    <dbReference type="NCBI Taxonomy" id="2992113"/>
    <lineage>
        <taxon>Bacteria</taxon>
        <taxon>Pseudomonadati</taxon>
        <taxon>Pseudomonadota</taxon>
        <taxon>Alphaproteobacteria</taxon>
        <taxon>Sphingomonadales</taxon>
        <taxon>Sphingomonadaceae</taxon>
        <taxon>Sphingomonas</taxon>
    </lineage>
</organism>
<dbReference type="EMBL" id="JAPDOB010000002">
    <property type="protein sequence ID" value="MCW3798267.1"/>
    <property type="molecule type" value="Genomic_DNA"/>
</dbReference>
<sequence>MTSAAFASAWDRALEQGYARLEMRVLQQQFDDVEEELERIDLTGDWDVPDPPVQDPARALQLLKHHQDRVTKTRVAPAAKDGEAGRKVQPQRASPPATDAEVVAALSERLAKFGAEIIAETPPPQPS</sequence>
<proteinExistence type="predicted"/>
<protein>
    <submittedName>
        <fullName evidence="2">Uncharacterized protein</fullName>
    </submittedName>
</protein>
<name>A0ABT3JGS6_9SPHN</name>
<evidence type="ECO:0000313" key="3">
    <source>
        <dbReference type="Proteomes" id="UP001526246"/>
    </source>
</evidence>
<reference evidence="2 3" key="1">
    <citation type="submission" date="2022-10" db="EMBL/GenBank/DDBJ databases">
        <title>Sphingomonas sp.</title>
        <authorList>
            <person name="Jin C."/>
        </authorList>
    </citation>
    <scope>NUCLEOTIDE SEQUENCE [LARGE SCALE GENOMIC DNA]</scope>
    <source>
        <strain evidence="2 3">BN140010</strain>
    </source>
</reference>